<evidence type="ECO:0000313" key="3">
    <source>
        <dbReference type="WBParaSite" id="ACRNAN_scaffold6516.g21869.t1"/>
    </source>
</evidence>
<keyword evidence="2" id="KW-1185">Reference proteome</keyword>
<protein>
    <submittedName>
        <fullName evidence="3">Peptidase S1 domain-containing protein</fullName>
    </submittedName>
</protein>
<dbReference type="InterPro" id="IPR009003">
    <property type="entry name" value="Peptidase_S1_PA"/>
</dbReference>
<dbReference type="AlphaFoldDB" id="A0A914E8R5"/>
<dbReference type="Pfam" id="PF00089">
    <property type="entry name" value="Trypsin"/>
    <property type="match status" value="1"/>
</dbReference>
<dbReference type="Gene3D" id="2.40.10.10">
    <property type="entry name" value="Trypsin-like serine proteases"/>
    <property type="match status" value="1"/>
</dbReference>
<dbReference type="SUPFAM" id="SSF50494">
    <property type="entry name" value="Trypsin-like serine proteases"/>
    <property type="match status" value="1"/>
</dbReference>
<dbReference type="WBParaSite" id="ACRNAN_scaffold6516.g21869.t1">
    <property type="protein sequence ID" value="ACRNAN_scaffold6516.g21869.t1"/>
    <property type="gene ID" value="ACRNAN_scaffold6516.g21869"/>
</dbReference>
<feature type="domain" description="Peptidase S1" evidence="1">
    <location>
        <begin position="3"/>
        <end position="91"/>
    </location>
</feature>
<evidence type="ECO:0000313" key="2">
    <source>
        <dbReference type="Proteomes" id="UP000887540"/>
    </source>
</evidence>
<dbReference type="GO" id="GO:0006508">
    <property type="term" value="P:proteolysis"/>
    <property type="evidence" value="ECO:0007669"/>
    <property type="project" value="InterPro"/>
</dbReference>
<dbReference type="InterPro" id="IPR043504">
    <property type="entry name" value="Peptidase_S1_PA_chymotrypsin"/>
</dbReference>
<dbReference type="InterPro" id="IPR051333">
    <property type="entry name" value="CLIP_Serine_Protease"/>
</dbReference>
<dbReference type="GO" id="GO:0004252">
    <property type="term" value="F:serine-type endopeptidase activity"/>
    <property type="evidence" value="ECO:0007669"/>
    <property type="project" value="InterPro"/>
</dbReference>
<dbReference type="InterPro" id="IPR001254">
    <property type="entry name" value="Trypsin_dom"/>
</dbReference>
<sequence>MLLQAFVPVVNNTVCSQESHFPLDQLTNRTLCAGTNVSGGARGDYGGPLQAPDGSNRWFLTGIFSNMLTYPPTGMDPLRWYMRTSAYCDFIRDVTQGEVYCVDPNKNETITTVTSTMPTSTTSTTTSTTTKTNPNMFTTTIIFSIFMFILCNLL</sequence>
<reference evidence="3" key="1">
    <citation type="submission" date="2022-11" db="UniProtKB">
        <authorList>
            <consortium name="WormBaseParasite"/>
        </authorList>
    </citation>
    <scope>IDENTIFICATION</scope>
</reference>
<dbReference type="PANTHER" id="PTHR24260:SF132">
    <property type="entry name" value="PEPTIDASE S1 DOMAIN-CONTAINING PROTEIN"/>
    <property type="match status" value="1"/>
</dbReference>
<dbReference type="PANTHER" id="PTHR24260">
    <property type="match status" value="1"/>
</dbReference>
<accession>A0A914E8R5</accession>
<name>A0A914E8R5_9BILA</name>
<proteinExistence type="predicted"/>
<evidence type="ECO:0000259" key="1">
    <source>
        <dbReference type="Pfam" id="PF00089"/>
    </source>
</evidence>
<dbReference type="Proteomes" id="UP000887540">
    <property type="component" value="Unplaced"/>
</dbReference>
<organism evidence="2 3">
    <name type="scientific">Acrobeloides nanus</name>
    <dbReference type="NCBI Taxonomy" id="290746"/>
    <lineage>
        <taxon>Eukaryota</taxon>
        <taxon>Metazoa</taxon>
        <taxon>Ecdysozoa</taxon>
        <taxon>Nematoda</taxon>
        <taxon>Chromadorea</taxon>
        <taxon>Rhabditida</taxon>
        <taxon>Tylenchina</taxon>
        <taxon>Cephalobomorpha</taxon>
        <taxon>Cephaloboidea</taxon>
        <taxon>Cephalobidae</taxon>
        <taxon>Acrobeloides</taxon>
    </lineage>
</organism>